<reference evidence="5" key="1">
    <citation type="submission" date="2014-12" db="EMBL/GenBank/DDBJ databases">
        <title>Genome Sequence of Valsa Canker Pathogens Uncovers a Specific Adaption of Colonization on Woody Bark.</title>
        <authorList>
            <person name="Yin Z."/>
            <person name="Liu H."/>
            <person name="Gao X."/>
            <person name="Li Z."/>
            <person name="Song N."/>
            <person name="Ke X."/>
            <person name="Dai Q."/>
            <person name="Wu Y."/>
            <person name="Sun Y."/>
            <person name="Xu J.-R."/>
            <person name="Kang Z.K."/>
            <person name="Wang L."/>
            <person name="Huang L."/>
        </authorList>
    </citation>
    <scope>NUCLEOTIDE SEQUENCE [LARGE SCALE GENOMIC DNA]</scope>
    <source>
        <strain evidence="5">SXYL134</strain>
    </source>
</reference>
<evidence type="ECO:0000313" key="4">
    <source>
        <dbReference type="EMBL" id="KUI52587.1"/>
    </source>
</evidence>
<feature type="binding site" evidence="3">
    <location>
        <position position="119"/>
    </location>
    <ligand>
        <name>L-tryptophan</name>
        <dbReference type="ChEBI" id="CHEBI:57912"/>
    </ligand>
</feature>
<feature type="binding site" evidence="3">
    <location>
        <position position="215"/>
    </location>
    <ligand>
        <name>dimethylallyl diphosphate</name>
        <dbReference type="ChEBI" id="CHEBI:57623"/>
    </ligand>
</feature>
<dbReference type="EMBL" id="KN714666">
    <property type="protein sequence ID" value="KUI52587.1"/>
    <property type="molecule type" value="Genomic_DNA"/>
</dbReference>
<feature type="binding site" evidence="3">
    <location>
        <position position="279"/>
    </location>
    <ligand>
        <name>dimethylallyl diphosphate</name>
        <dbReference type="ChEBI" id="CHEBI:57623"/>
    </ligand>
</feature>
<name>A0A194ULQ3_CYTMA</name>
<feature type="binding site" evidence="3">
    <location>
        <position position="281"/>
    </location>
    <ligand>
        <name>dimethylallyl diphosphate</name>
        <dbReference type="ChEBI" id="CHEBI:57623"/>
    </ligand>
</feature>
<dbReference type="STRING" id="694573.A0A194ULQ3"/>
<dbReference type="Proteomes" id="UP000078576">
    <property type="component" value="Unassembled WGS sequence"/>
</dbReference>
<gene>
    <name evidence="4" type="ORF">VP1G_00278</name>
</gene>
<dbReference type="OrthoDB" id="5392033at2759"/>
<dbReference type="SFLD" id="SFLDS00036">
    <property type="entry name" value="Aromatic_Prenyltransferase"/>
    <property type="match status" value="1"/>
</dbReference>
<dbReference type="PANTHER" id="PTHR40627">
    <property type="entry name" value="INDOLE PRENYLTRANSFERASE TDIB-RELATED"/>
    <property type="match status" value="1"/>
</dbReference>
<protein>
    <submittedName>
        <fullName evidence="4">4-O-dimethylallyl-L-tyrosine synthase</fullName>
    </submittedName>
</protein>
<feature type="binding site" evidence="3">
    <location>
        <position position="134"/>
    </location>
    <ligand>
        <name>dimethylallyl diphosphate</name>
        <dbReference type="ChEBI" id="CHEBI:57623"/>
    </ligand>
</feature>
<dbReference type="CDD" id="cd13929">
    <property type="entry name" value="PT-DMATS_CymD"/>
    <property type="match status" value="1"/>
</dbReference>
<keyword evidence="5" id="KW-1185">Reference proteome</keyword>
<evidence type="ECO:0000256" key="1">
    <source>
        <dbReference type="ARBA" id="ARBA00010209"/>
    </source>
</evidence>
<dbReference type="PANTHER" id="PTHR40627:SF4">
    <property type="entry name" value="PRENYLTRANSFERASE ASQH1-RELATED"/>
    <property type="match status" value="1"/>
</dbReference>
<evidence type="ECO:0000313" key="5">
    <source>
        <dbReference type="Proteomes" id="UP000078576"/>
    </source>
</evidence>
<dbReference type="Pfam" id="PF11991">
    <property type="entry name" value="Trp_DMAT"/>
    <property type="match status" value="1"/>
</dbReference>
<proteinExistence type="inferred from homology"/>
<dbReference type="SFLD" id="SFLDG01162">
    <property type="entry name" value="I"/>
    <property type="match status" value="1"/>
</dbReference>
<keyword evidence="2" id="KW-0808">Transferase</keyword>
<organism evidence="4 5">
    <name type="scientific">Cytospora mali</name>
    <name type="common">Apple Valsa canker fungus</name>
    <name type="synonym">Valsa mali</name>
    <dbReference type="NCBI Taxonomy" id="578113"/>
    <lineage>
        <taxon>Eukaryota</taxon>
        <taxon>Fungi</taxon>
        <taxon>Dikarya</taxon>
        <taxon>Ascomycota</taxon>
        <taxon>Pezizomycotina</taxon>
        <taxon>Sordariomycetes</taxon>
        <taxon>Sordariomycetidae</taxon>
        <taxon>Diaporthales</taxon>
        <taxon>Cytosporaceae</taxon>
        <taxon>Cytospora</taxon>
    </lineage>
</organism>
<feature type="binding site" evidence="3">
    <location>
        <position position="283"/>
    </location>
    <ligand>
        <name>dimethylallyl diphosphate</name>
        <dbReference type="ChEBI" id="CHEBI:57623"/>
    </ligand>
</feature>
<dbReference type="InterPro" id="IPR033964">
    <property type="entry name" value="ABBA"/>
</dbReference>
<evidence type="ECO:0000256" key="3">
    <source>
        <dbReference type="PIRSR" id="PIRSR000509-1"/>
    </source>
</evidence>
<feature type="binding site" evidence="3">
    <location>
        <position position="217"/>
    </location>
    <ligand>
        <name>dimethylallyl diphosphate</name>
        <dbReference type="ChEBI" id="CHEBI:57623"/>
    </ligand>
</feature>
<dbReference type="InterPro" id="IPR017795">
    <property type="entry name" value="ABBA_NscD-like"/>
</dbReference>
<dbReference type="AlphaFoldDB" id="A0A194ULQ3"/>
<dbReference type="GO" id="GO:0009820">
    <property type="term" value="P:alkaloid metabolic process"/>
    <property type="evidence" value="ECO:0007669"/>
    <property type="project" value="InterPro"/>
</dbReference>
<dbReference type="InterPro" id="IPR012148">
    <property type="entry name" value="ABBA_DMATS-like"/>
</dbReference>
<comment type="similarity">
    <text evidence="1">Belongs to the tryptophan dimethylallyltransferase family.</text>
</comment>
<feature type="binding site" evidence="3">
    <location>
        <position position="362"/>
    </location>
    <ligand>
        <name>dimethylallyl diphosphate</name>
        <dbReference type="ChEBI" id="CHEBI:57623"/>
    </ligand>
</feature>
<accession>A0A194ULQ3</accession>
<dbReference type="NCBIfam" id="TIGR03429">
    <property type="entry name" value="arom_pren_DMATS"/>
    <property type="match status" value="1"/>
</dbReference>
<sequence length="449" mass="50040">MSSAMSVQTLNHHQHGAISHHHVHQIGAQTPNNARPANSIVWETLVRWLSSRDSDSDWWWKTTGKQLVTILADGGYNLNQQYEALLFHHQAVVSRLGPKPISLQPQWRSFMTDDYSPIEYSWKWGMGSDPPDVRYGIEAIGSKAGTMLDPLNQSATRDLVHQLSLSMPGLDLTWFHHFNGVLFGPGSSMASSPKLAGSSTMFLAFEMVRSQMSVKAYFIPIDTPEMSAADQILAAIKAAGDSHLDAIAKMESYLLNDAHGSTLTPFMIGIDCVNPCQSRLKIYVRSPRTSFDFVRNVMTLGGLRSGLDDVSEQFHDLWKLTLDLDPSFPSSEELPNRQHTTSGTCFYFDVAPHSSVPDVKAYIPVRHYAKSDRQVGQGLIKFLEKHGRADYAQKYMHAVESLATTDGIDASTGIQTYVSCAYQKNQVSMTSYLSPQMYHPARWSSPLHS</sequence>
<dbReference type="PIRSF" id="PIRSF000509">
    <property type="entry name" value="Trp_DMAT"/>
    <property type="match status" value="1"/>
</dbReference>
<dbReference type="GO" id="GO:0016765">
    <property type="term" value="F:transferase activity, transferring alkyl or aryl (other than methyl) groups"/>
    <property type="evidence" value="ECO:0007669"/>
    <property type="project" value="InterPro"/>
</dbReference>
<evidence type="ECO:0000256" key="2">
    <source>
        <dbReference type="ARBA" id="ARBA00022679"/>
    </source>
</evidence>